<dbReference type="Proteomes" id="UP001258994">
    <property type="component" value="Chromosome"/>
</dbReference>
<protein>
    <submittedName>
        <fullName evidence="2">Uncharacterized protein</fullName>
    </submittedName>
</protein>
<keyword evidence="3" id="KW-1185">Reference proteome</keyword>
<feature type="region of interest" description="Disordered" evidence="1">
    <location>
        <begin position="64"/>
        <end position="87"/>
    </location>
</feature>
<dbReference type="RefSeq" id="WP_348392355.1">
    <property type="nucleotide sequence ID" value="NZ_CP134145.1"/>
</dbReference>
<evidence type="ECO:0000313" key="2">
    <source>
        <dbReference type="EMBL" id="WNC73243.1"/>
    </source>
</evidence>
<gene>
    <name evidence="2" type="ORF">RGQ13_04435</name>
</gene>
<feature type="compositionally biased region" description="Basic and acidic residues" evidence="1">
    <location>
        <begin position="65"/>
        <end position="87"/>
    </location>
</feature>
<reference evidence="3" key="1">
    <citation type="submission" date="2023-09" db="EMBL/GenBank/DDBJ databases">
        <authorList>
            <person name="Li S."/>
            <person name="Li X."/>
            <person name="Zhang C."/>
            <person name="Zhao Z."/>
        </authorList>
    </citation>
    <scope>NUCLEOTIDE SEQUENCE [LARGE SCALE GENOMIC DNA]</scope>
    <source>
        <strain evidence="3">SQ149</strain>
    </source>
</reference>
<evidence type="ECO:0000256" key="1">
    <source>
        <dbReference type="SAM" id="MobiDB-lite"/>
    </source>
</evidence>
<name>A0ABY9TY28_9GAMM</name>
<dbReference type="EMBL" id="CP134145">
    <property type="protein sequence ID" value="WNC73243.1"/>
    <property type="molecule type" value="Genomic_DNA"/>
</dbReference>
<sequence>MTTIISLLNKLGSQAELANLNETQLTALAKAHGLNTAQINLLLAGDTNALEQLFNTPKVVCQGVHDPKDVPDQEDSPAKDDKIQQAI</sequence>
<organism evidence="2 3">
    <name type="scientific">Thalassotalea psychrophila</name>
    <dbReference type="NCBI Taxonomy" id="3065647"/>
    <lineage>
        <taxon>Bacteria</taxon>
        <taxon>Pseudomonadati</taxon>
        <taxon>Pseudomonadota</taxon>
        <taxon>Gammaproteobacteria</taxon>
        <taxon>Alteromonadales</taxon>
        <taxon>Colwelliaceae</taxon>
        <taxon>Thalassotalea</taxon>
    </lineage>
</organism>
<accession>A0ABY9TY28</accession>
<proteinExistence type="predicted"/>
<evidence type="ECO:0000313" key="3">
    <source>
        <dbReference type="Proteomes" id="UP001258994"/>
    </source>
</evidence>